<dbReference type="CDD" id="cd07377">
    <property type="entry name" value="WHTH_GntR"/>
    <property type="match status" value="1"/>
</dbReference>
<dbReference type="OrthoDB" id="8584262at2"/>
<dbReference type="SUPFAM" id="SSF46785">
    <property type="entry name" value="Winged helix' DNA-binding domain"/>
    <property type="match status" value="1"/>
</dbReference>
<accession>A0A5C4VVI0</accession>
<keyword evidence="1" id="KW-0805">Transcription regulation</keyword>
<dbReference type="SUPFAM" id="SSF64288">
    <property type="entry name" value="Chorismate lyase-like"/>
    <property type="match status" value="1"/>
</dbReference>
<evidence type="ECO:0000313" key="5">
    <source>
        <dbReference type="EMBL" id="TNM39817.1"/>
    </source>
</evidence>
<evidence type="ECO:0000313" key="6">
    <source>
        <dbReference type="Proteomes" id="UP000313231"/>
    </source>
</evidence>
<sequence>MEQIVELIAEQEPGSPMPTERDLAARFATSRTTVRQALAALAADGRIARTQGSGTFVAEPDRVYVHQMTSYSEDLRSQGRQPSSRILEVTHGRALPDVSAALGLEPGGRVHRVERLRLVDGEPLALEVAHLPGRLPRLRAELERRGSLYETLREAYGVTLARAEDVVETGLASPHEAGVLGVDTGAPMLVIRRTAHDADGRAVEYTRSVFRGDRFRFVARSAFDGAEVT</sequence>
<dbReference type="Gene3D" id="1.10.10.10">
    <property type="entry name" value="Winged helix-like DNA-binding domain superfamily/Winged helix DNA-binding domain"/>
    <property type="match status" value="1"/>
</dbReference>
<dbReference type="GO" id="GO:0045892">
    <property type="term" value="P:negative regulation of DNA-templated transcription"/>
    <property type="evidence" value="ECO:0007669"/>
    <property type="project" value="TreeGrafter"/>
</dbReference>
<name>A0A5C4VVI0_9ACTN</name>
<dbReference type="PANTHER" id="PTHR44846">
    <property type="entry name" value="MANNOSYL-D-GLYCERATE TRANSPORT/METABOLISM SYSTEM REPRESSOR MNGR-RELATED"/>
    <property type="match status" value="1"/>
</dbReference>
<evidence type="ECO:0000256" key="2">
    <source>
        <dbReference type="ARBA" id="ARBA00023125"/>
    </source>
</evidence>
<comment type="caution">
    <text evidence="5">The sequence shown here is derived from an EMBL/GenBank/DDBJ whole genome shotgun (WGS) entry which is preliminary data.</text>
</comment>
<reference evidence="5 6" key="1">
    <citation type="journal article" date="2016" name="Int. J. Syst. Evol. Microbiol.">
        <title>Nocardioides albidus sp. nov., an actinobacterium isolated from garden soil.</title>
        <authorList>
            <person name="Singh H."/>
            <person name="Du J."/>
            <person name="Trinh H."/>
            <person name="Won K."/>
            <person name="Yang J.E."/>
            <person name="Yin C."/>
            <person name="Kook M."/>
            <person name="Yi T.H."/>
        </authorList>
    </citation>
    <scope>NUCLEOTIDE SEQUENCE [LARGE SCALE GENOMIC DNA]</scope>
    <source>
        <strain evidence="5 6">CCTCC AB 2015297</strain>
    </source>
</reference>
<proteinExistence type="predicted"/>
<gene>
    <name evidence="5" type="ORF">FHP29_11165</name>
</gene>
<dbReference type="AlphaFoldDB" id="A0A5C4VVI0"/>
<dbReference type="EMBL" id="VDMP01000024">
    <property type="protein sequence ID" value="TNM39817.1"/>
    <property type="molecule type" value="Genomic_DNA"/>
</dbReference>
<evidence type="ECO:0000256" key="1">
    <source>
        <dbReference type="ARBA" id="ARBA00023015"/>
    </source>
</evidence>
<dbReference type="PRINTS" id="PR00035">
    <property type="entry name" value="HTHGNTR"/>
</dbReference>
<dbReference type="InterPro" id="IPR000524">
    <property type="entry name" value="Tscrpt_reg_HTH_GntR"/>
</dbReference>
<evidence type="ECO:0000259" key="4">
    <source>
        <dbReference type="PROSITE" id="PS50949"/>
    </source>
</evidence>
<dbReference type="PROSITE" id="PS50949">
    <property type="entry name" value="HTH_GNTR"/>
    <property type="match status" value="1"/>
</dbReference>
<dbReference type="InterPro" id="IPR028978">
    <property type="entry name" value="Chorismate_lyase_/UTRA_dom_sf"/>
</dbReference>
<keyword evidence="6" id="KW-1185">Reference proteome</keyword>
<keyword evidence="2" id="KW-0238">DNA-binding</keyword>
<dbReference type="SMART" id="SM00866">
    <property type="entry name" value="UTRA"/>
    <property type="match status" value="1"/>
</dbReference>
<dbReference type="InterPro" id="IPR036388">
    <property type="entry name" value="WH-like_DNA-bd_sf"/>
</dbReference>
<organism evidence="5 6">
    <name type="scientific">Nocardioides albidus</name>
    <dbReference type="NCBI Taxonomy" id="1517589"/>
    <lineage>
        <taxon>Bacteria</taxon>
        <taxon>Bacillati</taxon>
        <taxon>Actinomycetota</taxon>
        <taxon>Actinomycetes</taxon>
        <taxon>Propionibacteriales</taxon>
        <taxon>Nocardioidaceae</taxon>
        <taxon>Nocardioides</taxon>
    </lineage>
</organism>
<feature type="domain" description="HTH gntR-type" evidence="4">
    <location>
        <begin position="1"/>
        <end position="60"/>
    </location>
</feature>
<dbReference type="Gene3D" id="3.40.1410.10">
    <property type="entry name" value="Chorismate lyase-like"/>
    <property type="match status" value="1"/>
</dbReference>
<dbReference type="PANTHER" id="PTHR44846:SF1">
    <property type="entry name" value="MANNOSYL-D-GLYCERATE TRANSPORT_METABOLISM SYSTEM REPRESSOR MNGR-RELATED"/>
    <property type="match status" value="1"/>
</dbReference>
<dbReference type="GO" id="GO:0003677">
    <property type="term" value="F:DNA binding"/>
    <property type="evidence" value="ECO:0007669"/>
    <property type="project" value="UniProtKB-KW"/>
</dbReference>
<dbReference type="GO" id="GO:0003700">
    <property type="term" value="F:DNA-binding transcription factor activity"/>
    <property type="evidence" value="ECO:0007669"/>
    <property type="project" value="InterPro"/>
</dbReference>
<protein>
    <submittedName>
        <fullName evidence="5">GntR family transcriptional regulator</fullName>
    </submittedName>
</protein>
<dbReference type="Pfam" id="PF00392">
    <property type="entry name" value="GntR"/>
    <property type="match status" value="1"/>
</dbReference>
<evidence type="ECO:0000256" key="3">
    <source>
        <dbReference type="ARBA" id="ARBA00023163"/>
    </source>
</evidence>
<dbReference type="InterPro" id="IPR050679">
    <property type="entry name" value="Bact_HTH_transcr_reg"/>
</dbReference>
<dbReference type="InterPro" id="IPR036390">
    <property type="entry name" value="WH_DNA-bd_sf"/>
</dbReference>
<dbReference type="Proteomes" id="UP000313231">
    <property type="component" value="Unassembled WGS sequence"/>
</dbReference>
<dbReference type="Pfam" id="PF07702">
    <property type="entry name" value="UTRA"/>
    <property type="match status" value="1"/>
</dbReference>
<keyword evidence="3" id="KW-0804">Transcription</keyword>
<dbReference type="SMART" id="SM00345">
    <property type="entry name" value="HTH_GNTR"/>
    <property type="match status" value="1"/>
</dbReference>
<dbReference type="InterPro" id="IPR011663">
    <property type="entry name" value="UTRA"/>
</dbReference>